<dbReference type="PROSITE" id="PS50076">
    <property type="entry name" value="DNAJ_2"/>
    <property type="match status" value="1"/>
</dbReference>
<dbReference type="CDD" id="cd06257">
    <property type="entry name" value="DnaJ"/>
    <property type="match status" value="1"/>
</dbReference>
<dbReference type="InterPro" id="IPR001623">
    <property type="entry name" value="DnaJ_domain"/>
</dbReference>
<evidence type="ECO:0000313" key="2">
    <source>
        <dbReference type="EMBL" id="VDC33724.1"/>
    </source>
</evidence>
<accession>A0A3P5XZV3</accession>
<gene>
    <name evidence="2" type="primary">djlA</name>
    <name evidence="2" type="ORF">XINFAN_03986</name>
</gene>
<evidence type="ECO:0000313" key="3">
    <source>
        <dbReference type="Proteomes" id="UP000277498"/>
    </source>
</evidence>
<dbReference type="InterPro" id="IPR029024">
    <property type="entry name" value="TerB-like"/>
</dbReference>
<dbReference type="Gene3D" id="1.10.3680.10">
    <property type="entry name" value="TerB-like"/>
    <property type="match status" value="1"/>
</dbReference>
<dbReference type="AlphaFoldDB" id="A0A3P5XZV3"/>
<dbReference type="Pfam" id="PF05099">
    <property type="entry name" value="TerB"/>
    <property type="match status" value="1"/>
</dbReference>
<dbReference type="CDD" id="cd07316">
    <property type="entry name" value="terB_like_DjlA"/>
    <property type="match status" value="1"/>
</dbReference>
<dbReference type="Proteomes" id="UP000277498">
    <property type="component" value="Unassembled WGS sequence"/>
</dbReference>
<reference evidence="2 3" key="1">
    <citation type="submission" date="2018-11" db="EMBL/GenBank/DDBJ databases">
        <authorList>
            <person name="Criscuolo A."/>
        </authorList>
    </citation>
    <scope>NUCLEOTIDE SEQUENCE [LARGE SCALE GENOMIC DNA]</scope>
    <source>
        <strain evidence="2">ACIP111625</strain>
    </source>
</reference>
<dbReference type="InterPro" id="IPR007791">
    <property type="entry name" value="DjlA_N"/>
</dbReference>
<name>A0A3P5XZV3_9RHOB</name>
<dbReference type="Gene3D" id="1.10.287.110">
    <property type="entry name" value="DnaJ domain"/>
    <property type="match status" value="1"/>
</dbReference>
<dbReference type="SUPFAM" id="SSF158682">
    <property type="entry name" value="TerB-like"/>
    <property type="match status" value="1"/>
</dbReference>
<dbReference type="InterPro" id="IPR036869">
    <property type="entry name" value="J_dom_sf"/>
</dbReference>
<sequence length="237" mass="25974">MSIWTRIAEALSALARGEPLSMVFDRLRGETSPERSVGFTIAVIALGAKMAKADGEVSREEVRAFRRIFSVPEGEEAHAAHVFNLARQDVAGFDAYARKIAKLFNPEGRPLCADDHHVLVDLLEALFQIALADGGYHPGEDAFLRHVAEIFGLDDCCFRAVRARLVEGAPRDPFDVLGIPRGADLETARAAWKALVRDTHPDVMAARGVPPEAVQLAERRLIAINAAWKELSEREAA</sequence>
<dbReference type="OrthoDB" id="9782583at2"/>
<dbReference type="SUPFAM" id="SSF46565">
    <property type="entry name" value="Chaperone J-domain"/>
    <property type="match status" value="1"/>
</dbReference>
<feature type="domain" description="J" evidence="1">
    <location>
        <begin position="172"/>
        <end position="236"/>
    </location>
</feature>
<keyword evidence="3" id="KW-1185">Reference proteome</keyword>
<dbReference type="SMART" id="SM00271">
    <property type="entry name" value="DnaJ"/>
    <property type="match status" value="1"/>
</dbReference>
<protein>
    <submittedName>
        <fullName evidence="2">DnaJ-like protein DjlA</fullName>
    </submittedName>
</protein>
<dbReference type="EMBL" id="UXAW01000127">
    <property type="protein sequence ID" value="VDC33724.1"/>
    <property type="molecule type" value="Genomic_DNA"/>
</dbReference>
<dbReference type="RefSeq" id="WP_124088659.1">
    <property type="nucleotide sequence ID" value="NZ_UXAW01000127.1"/>
</dbReference>
<proteinExistence type="predicted"/>
<evidence type="ECO:0000259" key="1">
    <source>
        <dbReference type="PROSITE" id="PS50076"/>
    </source>
</evidence>
<organism evidence="2 3">
    <name type="scientific">Pseudogemmobacter humi</name>
    <dbReference type="NCBI Taxonomy" id="2483812"/>
    <lineage>
        <taxon>Bacteria</taxon>
        <taxon>Pseudomonadati</taxon>
        <taxon>Pseudomonadota</taxon>
        <taxon>Alphaproteobacteria</taxon>
        <taxon>Rhodobacterales</taxon>
        <taxon>Paracoccaceae</taxon>
        <taxon>Pseudogemmobacter</taxon>
    </lineage>
</organism>